<proteinExistence type="predicted"/>
<evidence type="ECO:0000313" key="2">
    <source>
        <dbReference type="Proteomes" id="UP000255367"/>
    </source>
</evidence>
<dbReference type="EMBL" id="UHIO01000001">
    <property type="protein sequence ID" value="SUP41102.1"/>
    <property type="molecule type" value="Genomic_DNA"/>
</dbReference>
<accession>A0A380NHB7</accession>
<gene>
    <name evidence="1" type="ORF">NCTC12020_00483</name>
</gene>
<organism evidence="1 2">
    <name type="scientific">Veillonella criceti</name>
    <dbReference type="NCBI Taxonomy" id="103891"/>
    <lineage>
        <taxon>Bacteria</taxon>
        <taxon>Bacillati</taxon>
        <taxon>Bacillota</taxon>
        <taxon>Negativicutes</taxon>
        <taxon>Veillonellales</taxon>
        <taxon>Veillonellaceae</taxon>
        <taxon>Veillonella</taxon>
    </lineage>
</organism>
<sequence>MSTISLRLSEDENKLIRSYVEMNNLNLSSFIRDIVLDKIEDDLKLDEKRILKAKERAKQEKTYSHEEVWDMLGI</sequence>
<dbReference type="InterPro" id="IPR046257">
    <property type="entry name" value="DUF6290"/>
</dbReference>
<dbReference type="RefSeq" id="WP_115309728.1">
    <property type="nucleotide sequence ID" value="NZ_UHIO01000001.1"/>
</dbReference>
<evidence type="ECO:0000313" key="1">
    <source>
        <dbReference type="EMBL" id="SUP41102.1"/>
    </source>
</evidence>
<dbReference type="AlphaFoldDB" id="A0A380NHB7"/>
<evidence type="ECO:0008006" key="3">
    <source>
        <dbReference type="Google" id="ProtNLM"/>
    </source>
</evidence>
<name>A0A380NHB7_9FIRM</name>
<keyword evidence="2" id="KW-1185">Reference proteome</keyword>
<protein>
    <recommendedName>
        <fullName evidence="3">Antitoxin</fullName>
    </recommendedName>
</protein>
<reference evidence="1 2" key="1">
    <citation type="submission" date="2018-06" db="EMBL/GenBank/DDBJ databases">
        <authorList>
            <consortium name="Pathogen Informatics"/>
            <person name="Doyle S."/>
        </authorList>
    </citation>
    <scope>NUCLEOTIDE SEQUENCE [LARGE SCALE GENOMIC DNA]</scope>
    <source>
        <strain evidence="1 2">NCTC12020</strain>
    </source>
</reference>
<dbReference type="Pfam" id="PF19807">
    <property type="entry name" value="DUF6290"/>
    <property type="match status" value="1"/>
</dbReference>
<dbReference type="OrthoDB" id="3267617at2"/>
<dbReference type="NCBIfam" id="NF046040">
    <property type="entry name" value="RelB_antitoxin"/>
    <property type="match status" value="1"/>
</dbReference>
<dbReference type="Proteomes" id="UP000255367">
    <property type="component" value="Unassembled WGS sequence"/>
</dbReference>